<evidence type="ECO:0000313" key="1">
    <source>
        <dbReference type="EMBL" id="AFV89374.1"/>
    </source>
</evidence>
<evidence type="ECO:0000313" key="2">
    <source>
        <dbReference type="Proteomes" id="UP000000214"/>
    </source>
</evidence>
<name>K7RN59_ACIA4</name>
<dbReference type="PATRIC" id="fig|1171373.8.peg.1545"/>
<dbReference type="AlphaFoldDB" id="K7RN59"/>
<gene>
    <name evidence="1" type="ordered locus">PACID_15610</name>
</gene>
<dbReference type="HOGENOM" id="CLU_2234098_0_0_11"/>
<accession>K7RN59</accession>
<dbReference type="EMBL" id="CP003493">
    <property type="protein sequence ID" value="AFV89374.1"/>
    <property type="molecule type" value="Genomic_DNA"/>
</dbReference>
<dbReference type="Proteomes" id="UP000000214">
    <property type="component" value="Chromosome"/>
</dbReference>
<dbReference type="STRING" id="1171373.PACID_15610"/>
<proteinExistence type="predicted"/>
<sequence>MNHTDTIRELLLEHPFGGPEFDGCECGQIIGGGQDVWADHLAPIIADTVTTKTNKGHEIAGQVGGAGFTSGKPFIDVDVDDDALDLIHIGDRVTVTVLHEGASDE</sequence>
<dbReference type="KEGG" id="pbo:PACID_15610"/>
<protein>
    <submittedName>
        <fullName evidence="1">Uncharacterized protein</fullName>
    </submittedName>
</protein>
<dbReference type="RefSeq" id="WP_015070280.1">
    <property type="nucleotide sequence ID" value="NC_019395.1"/>
</dbReference>
<organism evidence="1 2">
    <name type="scientific">Acidipropionibacterium acidipropionici (strain ATCC 4875 / DSM 20272 / JCM 6432 / NBRC 12425 / NCIMB 8070 / 4)</name>
    <name type="common">Propionibacterium acidipropionici</name>
    <dbReference type="NCBI Taxonomy" id="1171373"/>
    <lineage>
        <taxon>Bacteria</taxon>
        <taxon>Bacillati</taxon>
        <taxon>Actinomycetota</taxon>
        <taxon>Actinomycetes</taxon>
        <taxon>Propionibacteriales</taxon>
        <taxon>Propionibacteriaceae</taxon>
        <taxon>Acidipropionibacterium</taxon>
    </lineage>
</organism>
<reference evidence="1 2" key="1">
    <citation type="journal article" date="2012" name="BMC Genomics">
        <title>The genome sequence of Propionibacterium acidipropionici provides insights into its biotechnological and industrial potential.</title>
        <authorList>
            <person name="Parizzi L.P."/>
            <person name="Grassi M.C."/>
            <person name="Llerena L.A."/>
            <person name="Carazzolle M.F."/>
            <person name="Queiroz V.L."/>
            <person name="Lunardi I."/>
            <person name="Zeidler A.F."/>
            <person name="Teixeira P.J."/>
            <person name="Mieczkowski P."/>
            <person name="Rincones J."/>
            <person name="Pereira G.A."/>
        </authorList>
    </citation>
    <scope>NUCLEOTIDE SEQUENCE [LARGE SCALE GENOMIC DNA]</scope>
    <source>
        <strain evidence="2">ATCC 4875 / DSM 20272 / JCM 6432 / NBRC 12425 / NCIMB 8070</strain>
    </source>
</reference>